<evidence type="ECO:0000256" key="1">
    <source>
        <dbReference type="ARBA" id="ARBA00004141"/>
    </source>
</evidence>
<dbReference type="PANTHER" id="PTHR43424:SF1">
    <property type="entry name" value="LOCUS PUTATIVE PROTEIN 1-RELATED"/>
    <property type="match status" value="1"/>
</dbReference>
<feature type="transmembrane region" description="Helical" evidence="5">
    <location>
        <begin position="118"/>
        <end position="141"/>
    </location>
</feature>
<sequence>MKILLQSLRKNKVVKNAGWIIGGKVANKLLAFVVGIFAARYLGPSNYGLINYAAAYATFFASLCTLGINSVIVKNFVDHPEQQGETIGTTLLLRAISSLLSALAIIGIVSVVDRGERLTVVVVALYSIGLIFQVFDTLNYWFQARLQSKYSAIAELVSYAAMSVYKIILLALGKSVEWFAVASALDYIVLAVFLLIAYFKNGGTRFRYSLKKAKELLQSSGSFIIAGLMVSIYACTDKLMLKQMLGADAVGHYSLASTVSVSWAFILSAIIDSLYPEIVQSFQKDRLRYERKNRQLYAIVFYVSLFVSAMICLVAKPFILILYGETYLPAVGPLRIVVWYTAFSYLGVARNAWMVCENRQKYLKYLYVSAAVLNVVLNLALIPSWGASGAAAASLITQASTTILLPALIRPLRPNTKLMLDAVLLRGVLPEKQRNHTKE</sequence>
<protein>
    <submittedName>
        <fullName evidence="6">Flippase</fullName>
    </submittedName>
</protein>
<name>A0AAE3DEY7_9FIRM</name>
<feature type="transmembrane region" description="Helical" evidence="5">
    <location>
        <begin position="153"/>
        <end position="172"/>
    </location>
</feature>
<feature type="transmembrane region" description="Helical" evidence="5">
    <location>
        <begin position="220"/>
        <end position="241"/>
    </location>
</feature>
<keyword evidence="4 5" id="KW-0472">Membrane</keyword>
<feature type="transmembrane region" description="Helical" evidence="5">
    <location>
        <begin position="253"/>
        <end position="275"/>
    </location>
</feature>
<dbReference type="PANTHER" id="PTHR43424">
    <property type="entry name" value="LOCUS PUTATIVE PROTEIN 1-RELATED"/>
    <property type="match status" value="1"/>
</dbReference>
<proteinExistence type="predicted"/>
<evidence type="ECO:0000256" key="4">
    <source>
        <dbReference type="ARBA" id="ARBA00023136"/>
    </source>
</evidence>
<feature type="transmembrane region" description="Helical" evidence="5">
    <location>
        <begin position="296"/>
        <end position="324"/>
    </location>
</feature>
<feature type="transmembrane region" description="Helical" evidence="5">
    <location>
        <begin position="391"/>
        <end position="409"/>
    </location>
</feature>
<dbReference type="EMBL" id="JAJEPW010000012">
    <property type="protein sequence ID" value="MCC2129036.1"/>
    <property type="molecule type" value="Genomic_DNA"/>
</dbReference>
<evidence type="ECO:0000256" key="3">
    <source>
        <dbReference type="ARBA" id="ARBA00022989"/>
    </source>
</evidence>
<keyword evidence="2 5" id="KW-0812">Transmembrane</keyword>
<feature type="transmembrane region" description="Helical" evidence="5">
    <location>
        <begin position="365"/>
        <end position="385"/>
    </location>
</feature>
<dbReference type="InterPro" id="IPR052556">
    <property type="entry name" value="PolySynth_Transporter"/>
</dbReference>
<dbReference type="GO" id="GO:0016020">
    <property type="term" value="C:membrane"/>
    <property type="evidence" value="ECO:0007669"/>
    <property type="project" value="UniProtKB-SubCell"/>
</dbReference>
<dbReference type="Pfam" id="PF01943">
    <property type="entry name" value="Polysacc_synt"/>
    <property type="match status" value="1"/>
</dbReference>
<feature type="transmembrane region" description="Helical" evidence="5">
    <location>
        <begin position="49"/>
        <end position="71"/>
    </location>
</feature>
<reference evidence="6" key="1">
    <citation type="submission" date="2021-10" db="EMBL/GenBank/DDBJ databases">
        <title>Anaerobic single-cell dispensing facilitates the cultivation of human gut bacteria.</title>
        <authorList>
            <person name="Afrizal A."/>
        </authorList>
    </citation>
    <scope>NUCLEOTIDE SEQUENCE</scope>
    <source>
        <strain evidence="6">CLA-AA-H272</strain>
    </source>
</reference>
<feature type="transmembrane region" description="Helical" evidence="5">
    <location>
        <begin position="336"/>
        <end position="353"/>
    </location>
</feature>
<keyword evidence="3 5" id="KW-1133">Transmembrane helix</keyword>
<dbReference type="InterPro" id="IPR002797">
    <property type="entry name" value="Polysacc_synth"/>
</dbReference>
<organism evidence="6 7">
    <name type="scientific">Brotocaccenecus cirricatena</name>
    <dbReference type="NCBI Taxonomy" id="3064195"/>
    <lineage>
        <taxon>Bacteria</taxon>
        <taxon>Bacillati</taxon>
        <taxon>Bacillota</taxon>
        <taxon>Clostridia</taxon>
        <taxon>Eubacteriales</taxon>
        <taxon>Oscillospiraceae</taxon>
        <taxon>Brotocaccenecus</taxon>
    </lineage>
</organism>
<feature type="transmembrane region" description="Helical" evidence="5">
    <location>
        <begin position="178"/>
        <end position="199"/>
    </location>
</feature>
<dbReference type="RefSeq" id="WP_302928334.1">
    <property type="nucleotide sequence ID" value="NZ_JAJEPW010000012.1"/>
</dbReference>
<comment type="subcellular location">
    <subcellularLocation>
        <location evidence="1">Membrane</location>
        <topology evidence="1">Multi-pass membrane protein</topology>
    </subcellularLocation>
</comment>
<comment type="caution">
    <text evidence="6">The sequence shown here is derived from an EMBL/GenBank/DDBJ whole genome shotgun (WGS) entry which is preliminary data.</text>
</comment>
<accession>A0AAE3DEY7</accession>
<gene>
    <name evidence="6" type="ORF">LKD37_05820</name>
</gene>
<feature type="transmembrane region" description="Helical" evidence="5">
    <location>
        <begin position="91"/>
        <end position="112"/>
    </location>
</feature>
<dbReference type="CDD" id="cd13128">
    <property type="entry name" value="MATE_Wzx_like"/>
    <property type="match status" value="1"/>
</dbReference>
<evidence type="ECO:0000256" key="2">
    <source>
        <dbReference type="ARBA" id="ARBA00022692"/>
    </source>
</evidence>
<evidence type="ECO:0000313" key="7">
    <source>
        <dbReference type="Proteomes" id="UP001199319"/>
    </source>
</evidence>
<evidence type="ECO:0000313" key="6">
    <source>
        <dbReference type="EMBL" id="MCC2129036.1"/>
    </source>
</evidence>
<keyword evidence="7" id="KW-1185">Reference proteome</keyword>
<dbReference type="Proteomes" id="UP001199319">
    <property type="component" value="Unassembled WGS sequence"/>
</dbReference>
<feature type="transmembrane region" description="Helical" evidence="5">
    <location>
        <begin position="25"/>
        <end position="43"/>
    </location>
</feature>
<dbReference type="AlphaFoldDB" id="A0AAE3DEY7"/>
<evidence type="ECO:0000256" key="5">
    <source>
        <dbReference type="SAM" id="Phobius"/>
    </source>
</evidence>